<keyword evidence="4" id="KW-1185">Reference proteome</keyword>
<evidence type="ECO:0000256" key="2">
    <source>
        <dbReference type="ARBA" id="ARBA00022737"/>
    </source>
</evidence>
<dbReference type="PANTHER" id="PTHR48051">
    <property type="match status" value="1"/>
</dbReference>
<dbReference type="Proteomes" id="UP000248917">
    <property type="component" value="Unassembled WGS sequence"/>
</dbReference>
<dbReference type="GO" id="GO:0005737">
    <property type="term" value="C:cytoplasm"/>
    <property type="evidence" value="ECO:0007669"/>
    <property type="project" value="TreeGrafter"/>
</dbReference>
<keyword evidence="2" id="KW-0677">Repeat</keyword>
<gene>
    <name evidence="3" type="ORF">CLV31_10994</name>
</gene>
<proteinExistence type="predicted"/>
<evidence type="ECO:0008006" key="5">
    <source>
        <dbReference type="Google" id="ProtNLM"/>
    </source>
</evidence>
<evidence type="ECO:0000256" key="1">
    <source>
        <dbReference type="ARBA" id="ARBA00022614"/>
    </source>
</evidence>
<dbReference type="PROSITE" id="PS51257">
    <property type="entry name" value="PROKAR_LIPOPROTEIN"/>
    <property type="match status" value="1"/>
</dbReference>
<dbReference type="SUPFAM" id="SSF52047">
    <property type="entry name" value="RNI-like"/>
    <property type="match status" value="1"/>
</dbReference>
<keyword evidence="1" id="KW-0433">Leucine-rich repeat</keyword>
<reference evidence="3 4" key="1">
    <citation type="submission" date="2018-06" db="EMBL/GenBank/DDBJ databases">
        <title>Genomic Encyclopedia of Archaeal and Bacterial Type Strains, Phase II (KMG-II): from individual species to whole genera.</title>
        <authorList>
            <person name="Goeker M."/>
        </authorList>
    </citation>
    <scope>NUCLEOTIDE SEQUENCE [LARGE SCALE GENOMIC DNA]</scope>
    <source>
        <strain evidence="3 4">T4</strain>
    </source>
</reference>
<organism evidence="3 4">
    <name type="scientific">Algoriphagus aquaeductus</name>
    <dbReference type="NCBI Taxonomy" id="475299"/>
    <lineage>
        <taxon>Bacteria</taxon>
        <taxon>Pseudomonadati</taxon>
        <taxon>Bacteroidota</taxon>
        <taxon>Cytophagia</taxon>
        <taxon>Cytophagales</taxon>
        <taxon>Cyclobacteriaceae</taxon>
        <taxon>Algoriphagus</taxon>
    </lineage>
</organism>
<dbReference type="EMBL" id="QKTX01000009">
    <property type="protein sequence ID" value="PZV82233.1"/>
    <property type="molecule type" value="Genomic_DNA"/>
</dbReference>
<dbReference type="OrthoDB" id="813032at2"/>
<evidence type="ECO:0000313" key="3">
    <source>
        <dbReference type="EMBL" id="PZV82233.1"/>
    </source>
</evidence>
<sequence length="178" mass="19726">MRHLIIALTVLVIGCTTTEKETELFDSFANKEIAVIYLSQFNLDSVPSEIGKLKKAKSLYITKDSTGGWAVYPPASELEQMTEVPPFRKLPKELGALTNLQNLGLVGLDLKELPDNFGQLQHLDSLNLAMNKLAISKEIGKLKELKNLKYLALFGNKVDSTDVNELKKANPNLVITLD</sequence>
<evidence type="ECO:0000313" key="4">
    <source>
        <dbReference type="Proteomes" id="UP000248917"/>
    </source>
</evidence>
<dbReference type="InterPro" id="IPR032675">
    <property type="entry name" value="LRR_dom_sf"/>
</dbReference>
<dbReference type="InterPro" id="IPR050216">
    <property type="entry name" value="LRR_domain-containing"/>
</dbReference>
<dbReference type="AlphaFoldDB" id="A0A326RQE0"/>
<protein>
    <recommendedName>
        <fullName evidence="5">Leucine rich repeat (LRR) protein</fullName>
    </recommendedName>
</protein>
<comment type="caution">
    <text evidence="3">The sequence shown here is derived from an EMBL/GenBank/DDBJ whole genome shotgun (WGS) entry which is preliminary data.</text>
</comment>
<dbReference type="PANTHER" id="PTHR48051:SF54">
    <property type="entry name" value="LEUCINE-RICH REPEAT-CONTAINING PROTEIN"/>
    <property type="match status" value="1"/>
</dbReference>
<dbReference type="RefSeq" id="WP_111393375.1">
    <property type="nucleotide sequence ID" value="NZ_QKTX01000009.1"/>
</dbReference>
<dbReference type="Gene3D" id="3.80.10.10">
    <property type="entry name" value="Ribonuclease Inhibitor"/>
    <property type="match status" value="1"/>
</dbReference>
<name>A0A326RQE0_9BACT</name>
<accession>A0A326RQE0</accession>